<comment type="caution">
    <text evidence="6">The sequence shown here is derived from an EMBL/GenBank/DDBJ whole genome shotgun (WGS) entry which is preliminary data.</text>
</comment>
<keyword evidence="7" id="KW-1185">Reference proteome</keyword>
<dbReference type="PANTHER" id="PTHR43790:SF9">
    <property type="entry name" value="GALACTOFURANOSE TRANSPORTER ATP-BINDING PROTEIN YTFR"/>
    <property type="match status" value="1"/>
</dbReference>
<reference evidence="6 7" key="1">
    <citation type="submission" date="2018-03" db="EMBL/GenBank/DDBJ databases">
        <title>Genomic Encyclopedia of Archaeal and Bacterial Type Strains, Phase II (KMG-II): from individual species to whole genera.</title>
        <authorList>
            <person name="Goeker M."/>
        </authorList>
    </citation>
    <scope>NUCLEOTIDE SEQUENCE [LARGE SCALE GENOMIC DNA]</scope>
    <source>
        <strain evidence="6 7">DSM 100065</strain>
    </source>
</reference>
<dbReference type="Pfam" id="PF00005">
    <property type="entry name" value="ABC_tran"/>
    <property type="match status" value="2"/>
</dbReference>
<keyword evidence="1" id="KW-0813">Transport</keyword>
<evidence type="ECO:0000256" key="1">
    <source>
        <dbReference type="ARBA" id="ARBA00022448"/>
    </source>
</evidence>
<dbReference type="GO" id="GO:0005524">
    <property type="term" value="F:ATP binding"/>
    <property type="evidence" value="ECO:0007669"/>
    <property type="project" value="UniProtKB-KW"/>
</dbReference>
<feature type="domain" description="ABC transporter" evidence="5">
    <location>
        <begin position="267"/>
        <end position="512"/>
    </location>
</feature>
<gene>
    <name evidence="6" type="ORF">CLV47_101125</name>
</gene>
<dbReference type="InterPro" id="IPR050107">
    <property type="entry name" value="ABC_carbohydrate_import_ATPase"/>
</dbReference>
<name>A0A2T1A5X8_9ACTN</name>
<keyword evidence="2" id="KW-0677">Repeat</keyword>
<sequence length="517" mass="54841">MDNAAMAGDAARLDVQSLSKTFGTAKVLDNVALSVSAGEIHGVAGQNGSGKSTLVKILTGFHQPDPGGVYVVDGVAMRHPVRWREVHAAGVSVVHQDLGLLDQLTVAENVCVGGFPTSRFGYIDRTARDRVTRETLARLGVDLAPHKSVGSLTAAERAEVAIARAMRDHDGGSGLIILDESTRALTGEDLARIHALLGRIATAGSAVLIISHNLPELLAITDRMTILRDGRVAGAGLVTRDLSEAEIARRMLGAEVAAIAPRSTRVVRPTAAAVEVSALRSPRIGPLEFSIAAGEVLGLTGVPGNGYEEIPYLMTGATRAESGQLRVGGKTVNLSNSSVSRCIRAGVVLVPERRDRDGLAYELSVRDNISLPALRSRGRPWYVAQRWQREEAKEAGDLFDIRPRNPLLLVKQLSGGNQQKVLLAKWMALAPALVVLHEPTQAVDVGARQDILASVERAADNGASVLLVSSEPEDLALACDRVLILDEQGLSPAKALTTDTILEQIYAQKPESAGSHP</sequence>
<feature type="domain" description="ABC transporter" evidence="5">
    <location>
        <begin position="13"/>
        <end position="254"/>
    </location>
</feature>
<dbReference type="InterPro" id="IPR027417">
    <property type="entry name" value="P-loop_NTPase"/>
</dbReference>
<dbReference type="GO" id="GO:0016887">
    <property type="term" value="F:ATP hydrolysis activity"/>
    <property type="evidence" value="ECO:0007669"/>
    <property type="project" value="InterPro"/>
</dbReference>
<organism evidence="6 7">
    <name type="scientific">Antricoccus suffuscus</name>
    <dbReference type="NCBI Taxonomy" id="1629062"/>
    <lineage>
        <taxon>Bacteria</taxon>
        <taxon>Bacillati</taxon>
        <taxon>Actinomycetota</taxon>
        <taxon>Actinomycetes</taxon>
        <taxon>Geodermatophilales</taxon>
        <taxon>Antricoccaceae</taxon>
        <taxon>Antricoccus</taxon>
    </lineage>
</organism>
<protein>
    <submittedName>
        <fullName evidence="6">Ribose transport system ATP-binding protein</fullName>
    </submittedName>
</protein>
<evidence type="ECO:0000256" key="3">
    <source>
        <dbReference type="ARBA" id="ARBA00022741"/>
    </source>
</evidence>
<evidence type="ECO:0000313" key="6">
    <source>
        <dbReference type="EMBL" id="PRZ44001.1"/>
    </source>
</evidence>
<evidence type="ECO:0000259" key="5">
    <source>
        <dbReference type="PROSITE" id="PS50893"/>
    </source>
</evidence>
<dbReference type="AlphaFoldDB" id="A0A2T1A5X8"/>
<dbReference type="PROSITE" id="PS50893">
    <property type="entry name" value="ABC_TRANSPORTER_2"/>
    <property type="match status" value="2"/>
</dbReference>
<keyword evidence="3" id="KW-0547">Nucleotide-binding</keyword>
<dbReference type="SMART" id="SM00382">
    <property type="entry name" value="AAA"/>
    <property type="match status" value="1"/>
</dbReference>
<dbReference type="Gene3D" id="3.40.50.300">
    <property type="entry name" value="P-loop containing nucleotide triphosphate hydrolases"/>
    <property type="match status" value="2"/>
</dbReference>
<dbReference type="InterPro" id="IPR003439">
    <property type="entry name" value="ABC_transporter-like_ATP-bd"/>
</dbReference>
<evidence type="ECO:0000313" key="7">
    <source>
        <dbReference type="Proteomes" id="UP000237752"/>
    </source>
</evidence>
<keyword evidence="4 6" id="KW-0067">ATP-binding</keyword>
<accession>A0A2T1A5X8</accession>
<evidence type="ECO:0000256" key="4">
    <source>
        <dbReference type="ARBA" id="ARBA00022840"/>
    </source>
</evidence>
<dbReference type="CDD" id="cd03215">
    <property type="entry name" value="ABC_Carb_Monos_II"/>
    <property type="match status" value="1"/>
</dbReference>
<dbReference type="PROSITE" id="PS00211">
    <property type="entry name" value="ABC_TRANSPORTER_1"/>
    <property type="match status" value="1"/>
</dbReference>
<dbReference type="SUPFAM" id="SSF52540">
    <property type="entry name" value="P-loop containing nucleoside triphosphate hydrolases"/>
    <property type="match status" value="2"/>
</dbReference>
<evidence type="ECO:0000256" key="2">
    <source>
        <dbReference type="ARBA" id="ARBA00022737"/>
    </source>
</evidence>
<dbReference type="InterPro" id="IPR003593">
    <property type="entry name" value="AAA+_ATPase"/>
</dbReference>
<dbReference type="RefSeq" id="WP_202862300.1">
    <property type="nucleotide sequence ID" value="NZ_PVUE01000001.1"/>
</dbReference>
<dbReference type="EMBL" id="PVUE01000001">
    <property type="protein sequence ID" value="PRZ44001.1"/>
    <property type="molecule type" value="Genomic_DNA"/>
</dbReference>
<dbReference type="Proteomes" id="UP000237752">
    <property type="component" value="Unassembled WGS sequence"/>
</dbReference>
<proteinExistence type="predicted"/>
<dbReference type="PANTHER" id="PTHR43790">
    <property type="entry name" value="CARBOHYDRATE TRANSPORT ATP-BINDING PROTEIN MG119-RELATED"/>
    <property type="match status" value="1"/>
</dbReference>
<dbReference type="InterPro" id="IPR017871">
    <property type="entry name" value="ABC_transporter-like_CS"/>
</dbReference>